<dbReference type="GO" id="GO:0000253">
    <property type="term" value="F:3-beta-hydroxysteroid 3-dehydrogenase (NADP+) activity"/>
    <property type="evidence" value="ECO:0007669"/>
    <property type="project" value="TreeGrafter"/>
</dbReference>
<dbReference type="SUPFAM" id="SSF51735">
    <property type="entry name" value="NAD(P)-binding Rossmann-fold domains"/>
    <property type="match status" value="1"/>
</dbReference>
<dbReference type="GO" id="GO:0006695">
    <property type="term" value="P:cholesterol biosynthetic process"/>
    <property type="evidence" value="ECO:0007669"/>
    <property type="project" value="TreeGrafter"/>
</dbReference>
<sequence>MRKVVVVTGANSGIGLALCERLLSQNDQIRLCLACRNMQRAVSARSALLSSHPSADISIVQIDVGSIKSVLQGTKILKERKVLSMFATGEGLLTQKDSVTKDGLQKVFETNVFGHFILIKELEPLLCNLDNPSQVIWTSSSNARRSAFSLSDYQHKEGQESYSSSKYATDLLSVALNRHYNTKGLFSSVVCPGLVMTNLTYGILPSFFWTLIMPVMWLVNNLPKGSPI</sequence>
<dbReference type="EMBL" id="WNYA01000259">
    <property type="protein sequence ID" value="KAG8549066.1"/>
    <property type="molecule type" value="Genomic_DNA"/>
</dbReference>
<organism evidence="1 2">
    <name type="scientific">Engystomops pustulosus</name>
    <name type="common">Tungara frog</name>
    <name type="synonym">Physalaemus pustulosus</name>
    <dbReference type="NCBI Taxonomy" id="76066"/>
    <lineage>
        <taxon>Eukaryota</taxon>
        <taxon>Metazoa</taxon>
        <taxon>Chordata</taxon>
        <taxon>Craniata</taxon>
        <taxon>Vertebrata</taxon>
        <taxon>Euteleostomi</taxon>
        <taxon>Amphibia</taxon>
        <taxon>Batrachia</taxon>
        <taxon>Anura</taxon>
        <taxon>Neobatrachia</taxon>
        <taxon>Hyloidea</taxon>
        <taxon>Leptodactylidae</taxon>
        <taxon>Leiuperinae</taxon>
        <taxon>Engystomops</taxon>
    </lineage>
</organism>
<accession>A0AAV6ZR24</accession>
<dbReference type="InterPro" id="IPR002347">
    <property type="entry name" value="SDR_fam"/>
</dbReference>
<dbReference type="PANTHER" id="PTHR44442:SF1">
    <property type="entry name" value="3-KETO-STEROID REDUCTASE_17-BETA-HYDROXYSTEROID DEHYDROGENASE 7"/>
    <property type="match status" value="1"/>
</dbReference>
<dbReference type="Pfam" id="PF00106">
    <property type="entry name" value="adh_short"/>
    <property type="match status" value="1"/>
</dbReference>
<proteinExistence type="predicted"/>
<dbReference type="InterPro" id="IPR052834">
    <property type="entry name" value="3KSR/17beta-HSD"/>
</dbReference>
<comment type="caution">
    <text evidence="1">The sequence shown here is derived from an EMBL/GenBank/DDBJ whole genome shotgun (WGS) entry which is preliminary data.</text>
</comment>
<evidence type="ECO:0000313" key="1">
    <source>
        <dbReference type="EMBL" id="KAG8549066.1"/>
    </source>
</evidence>
<keyword evidence="2" id="KW-1185">Reference proteome</keyword>
<dbReference type="InterPro" id="IPR036291">
    <property type="entry name" value="NAD(P)-bd_dom_sf"/>
</dbReference>
<dbReference type="GO" id="GO:0005789">
    <property type="term" value="C:endoplasmic reticulum membrane"/>
    <property type="evidence" value="ECO:0007669"/>
    <property type="project" value="TreeGrafter"/>
</dbReference>
<dbReference type="Gene3D" id="3.40.50.720">
    <property type="entry name" value="NAD(P)-binding Rossmann-like Domain"/>
    <property type="match status" value="1"/>
</dbReference>
<name>A0AAV6ZR24_ENGPU</name>
<dbReference type="GO" id="GO:0004303">
    <property type="term" value="F:estradiol 17-beta-dehydrogenase [NAD(P)+] activity"/>
    <property type="evidence" value="ECO:0007669"/>
    <property type="project" value="TreeGrafter"/>
</dbReference>
<evidence type="ECO:0008006" key="3">
    <source>
        <dbReference type="Google" id="ProtNLM"/>
    </source>
</evidence>
<dbReference type="AlphaFoldDB" id="A0AAV6ZR24"/>
<reference evidence="1" key="1">
    <citation type="thesis" date="2020" institute="ProQuest LLC" country="789 East Eisenhower Parkway, Ann Arbor, MI, USA">
        <title>Comparative Genomics and Chromosome Evolution.</title>
        <authorList>
            <person name="Mudd A.B."/>
        </authorList>
    </citation>
    <scope>NUCLEOTIDE SEQUENCE</scope>
    <source>
        <strain evidence="1">237g6f4</strain>
        <tissue evidence="1">Blood</tissue>
    </source>
</reference>
<dbReference type="PANTHER" id="PTHR44442">
    <property type="entry name" value="3-KETO-STEROID REDUCTASE"/>
    <property type="match status" value="1"/>
</dbReference>
<dbReference type="GO" id="GO:0047024">
    <property type="term" value="F:5-alpha-androstane-3-beta,17-beta-diol dehydrogenase (NADP+) activity"/>
    <property type="evidence" value="ECO:0007669"/>
    <property type="project" value="TreeGrafter"/>
</dbReference>
<dbReference type="PRINTS" id="PR00081">
    <property type="entry name" value="GDHRDH"/>
</dbReference>
<evidence type="ECO:0000313" key="2">
    <source>
        <dbReference type="Proteomes" id="UP000824782"/>
    </source>
</evidence>
<gene>
    <name evidence="1" type="ORF">GDO81_022897</name>
</gene>
<dbReference type="Proteomes" id="UP000824782">
    <property type="component" value="Unassembled WGS sequence"/>
</dbReference>
<protein>
    <recommendedName>
        <fullName evidence="3">3-beta-hydroxysteroid 3-dehydrogenase</fullName>
    </recommendedName>
</protein>